<evidence type="ECO:0000256" key="5">
    <source>
        <dbReference type="ARBA" id="ARBA00023163"/>
    </source>
</evidence>
<evidence type="ECO:0000256" key="2">
    <source>
        <dbReference type="ARBA" id="ARBA00022473"/>
    </source>
</evidence>
<dbReference type="PANTHER" id="PTHR31072:SF224">
    <property type="entry name" value="TRANSCRIPTION FACTOR TCP1"/>
    <property type="match status" value="1"/>
</dbReference>
<evidence type="ECO:0000256" key="1">
    <source>
        <dbReference type="ARBA" id="ARBA00004123"/>
    </source>
</evidence>
<dbReference type="EMBL" id="JABEZW010000001">
    <property type="protein sequence ID" value="MBA0758183.1"/>
    <property type="molecule type" value="Genomic_DNA"/>
</dbReference>
<comment type="subcellular location">
    <subcellularLocation>
        <location evidence="1">Nucleus</location>
    </subcellularLocation>
</comment>
<evidence type="ECO:0000313" key="11">
    <source>
        <dbReference type="Proteomes" id="UP000593568"/>
    </source>
</evidence>
<name>A0A7J9DBT8_9ROSI</name>
<dbReference type="GO" id="GO:0003700">
    <property type="term" value="F:DNA-binding transcription factor activity"/>
    <property type="evidence" value="ECO:0007669"/>
    <property type="project" value="InterPro"/>
</dbReference>
<keyword evidence="6" id="KW-0539">Nucleus</keyword>
<keyword evidence="2" id="KW-0217">Developmental protein</keyword>
<evidence type="ECO:0000256" key="3">
    <source>
        <dbReference type="ARBA" id="ARBA00023015"/>
    </source>
</evidence>
<dbReference type="InterPro" id="IPR005333">
    <property type="entry name" value="Transcription_factor_TCP"/>
</dbReference>
<dbReference type="GO" id="GO:0005634">
    <property type="term" value="C:nucleus"/>
    <property type="evidence" value="ECO:0007669"/>
    <property type="project" value="UniProtKB-SubCell"/>
</dbReference>
<evidence type="ECO:0000256" key="7">
    <source>
        <dbReference type="SAM" id="MobiDB-lite"/>
    </source>
</evidence>
<evidence type="ECO:0000256" key="6">
    <source>
        <dbReference type="ARBA" id="ARBA00023242"/>
    </source>
</evidence>
<dbReference type="GO" id="GO:0043565">
    <property type="term" value="F:sequence-specific DNA binding"/>
    <property type="evidence" value="ECO:0007669"/>
    <property type="project" value="TreeGrafter"/>
</dbReference>
<keyword evidence="5" id="KW-0804">Transcription</keyword>
<reference evidence="10 11" key="1">
    <citation type="journal article" date="2019" name="Genome Biol. Evol.">
        <title>Insights into the evolution of the New World diploid cottons (Gossypium, subgenus Houzingenia) based on genome sequencing.</title>
        <authorList>
            <person name="Grover C.E."/>
            <person name="Arick M.A. 2nd"/>
            <person name="Thrash A."/>
            <person name="Conover J.L."/>
            <person name="Sanders W.S."/>
            <person name="Peterson D.G."/>
            <person name="Frelichowski J.E."/>
            <person name="Scheffler J.A."/>
            <person name="Scheffler B.E."/>
            <person name="Wendel J.F."/>
        </authorList>
    </citation>
    <scope>NUCLEOTIDE SEQUENCE [LARGE SCALE GENOMIC DNA]</scope>
    <source>
        <strain evidence="10">8</strain>
        <tissue evidence="10">Leaf</tissue>
    </source>
</reference>
<evidence type="ECO:0000313" key="10">
    <source>
        <dbReference type="EMBL" id="MBA0758183.1"/>
    </source>
</evidence>
<keyword evidence="4" id="KW-0238">DNA-binding</keyword>
<feature type="domain" description="R" evidence="9">
    <location>
        <begin position="234"/>
        <end position="251"/>
    </location>
</feature>
<proteinExistence type="predicted"/>
<accession>A0A7J9DBT8</accession>
<dbReference type="GO" id="GO:2000032">
    <property type="term" value="P:regulation of secondary shoot formation"/>
    <property type="evidence" value="ECO:0007669"/>
    <property type="project" value="TreeGrafter"/>
</dbReference>
<dbReference type="InterPro" id="IPR017887">
    <property type="entry name" value="TF_TCP_subgr"/>
</dbReference>
<dbReference type="Proteomes" id="UP000593568">
    <property type="component" value="Unassembled WGS sequence"/>
</dbReference>
<feature type="region of interest" description="Disordered" evidence="7">
    <location>
        <begin position="243"/>
        <end position="265"/>
    </location>
</feature>
<dbReference type="PROSITE" id="PS51369">
    <property type="entry name" value="TCP"/>
    <property type="match status" value="1"/>
</dbReference>
<organism evidence="10 11">
    <name type="scientific">Gossypium trilobum</name>
    <dbReference type="NCBI Taxonomy" id="34281"/>
    <lineage>
        <taxon>Eukaryota</taxon>
        <taxon>Viridiplantae</taxon>
        <taxon>Streptophyta</taxon>
        <taxon>Embryophyta</taxon>
        <taxon>Tracheophyta</taxon>
        <taxon>Spermatophyta</taxon>
        <taxon>Magnoliopsida</taxon>
        <taxon>eudicotyledons</taxon>
        <taxon>Gunneridae</taxon>
        <taxon>Pentapetalae</taxon>
        <taxon>rosids</taxon>
        <taxon>malvids</taxon>
        <taxon>Malvales</taxon>
        <taxon>Malvaceae</taxon>
        <taxon>Malvoideae</taxon>
        <taxon>Gossypium</taxon>
    </lineage>
</organism>
<gene>
    <name evidence="10" type="ORF">Gotri_021203</name>
</gene>
<dbReference type="Pfam" id="PF03634">
    <property type="entry name" value="TCP"/>
    <property type="match status" value="1"/>
</dbReference>
<dbReference type="PROSITE" id="PS51370">
    <property type="entry name" value="R"/>
    <property type="match status" value="1"/>
</dbReference>
<protein>
    <submittedName>
        <fullName evidence="10">Uncharacterized protein</fullName>
    </submittedName>
</protein>
<keyword evidence="11" id="KW-1185">Reference proteome</keyword>
<evidence type="ECO:0000259" key="8">
    <source>
        <dbReference type="PROSITE" id="PS51369"/>
    </source>
</evidence>
<evidence type="ECO:0000256" key="4">
    <source>
        <dbReference type="ARBA" id="ARBA00023125"/>
    </source>
</evidence>
<dbReference type="InterPro" id="IPR017888">
    <property type="entry name" value="CYC/TB1_R_domain"/>
</dbReference>
<feature type="compositionally biased region" description="Basic and acidic residues" evidence="7">
    <location>
        <begin position="243"/>
        <end position="252"/>
    </location>
</feature>
<dbReference type="PANTHER" id="PTHR31072">
    <property type="entry name" value="TRANSCRIPTION FACTOR TCP4-RELATED"/>
    <property type="match status" value="1"/>
</dbReference>
<feature type="domain" description="TCP" evidence="8">
    <location>
        <begin position="100"/>
        <end position="158"/>
    </location>
</feature>
<keyword evidence="3" id="KW-0805">Transcription regulation</keyword>
<dbReference type="AlphaFoldDB" id="A0A7J9DBT8"/>
<sequence length="431" mass="47347">MFFSTSANDYNNINPFLHFPSSSYHPQALPPPPPPLLSHESNDILLNHHHHHHDLVSASSLLPANPQLTDTLLNMALLNKDGVGFGGPPGFGFPVNKAVKKDRHSKICTAQGVRDRRVRLSIEIAREFFDLQDMLGFDKASKTVEWLLRKSNNAIRELVKMKRHGNGCPGGQRSFSLVPDDQYEMVAENGALGVDGGEFEGTAFQSNLLELEGVVSKDKKMKILHKAAVPLLAKESRAKARARARERTREKMCSGSGSSTSRHEWKICPDSSPHFLRSLSQLEPTKKSDHSYGHNSSSMASSSKVVAHQVEEPSAASRDNVIEESLVIRRMLKPSAILGFQQNLATSKDASCNSSGNNGFPNLSQKWDINGAMAHSTLCAVTTNVNLSTDKYPQTTSNKRISTHLNNTEMQTSTCRSKTPIVVSSNSEPDT</sequence>
<comment type="caution">
    <text evidence="10">The sequence shown here is derived from an EMBL/GenBank/DDBJ whole genome shotgun (WGS) entry which is preliminary data.</text>
</comment>
<evidence type="ECO:0000259" key="9">
    <source>
        <dbReference type="PROSITE" id="PS51370"/>
    </source>
</evidence>